<sequence length="812" mass="95959">MLDNYQFNKTITNLQDRFRELPTPKGGMMNVGYLIDLALCENLDNNVELNFQPYRSLDVTRKKICNKIYSILDGEQKNKFLLLHRIISDSYYHEDENSNQSKKRKMFAVDYNAKSLMNVNKPVLISIDAKAGVGKSFFEVAFITTYHRPVNIYIFSHVLIAPLKRHPNIKSATIASFKMQIQLHFKSSFRYNNPYVTPFDGLIRILAFIGSIKTDKIYSDLMIIDEYTVLEPEMLLIFYFYSLKYNKNLIFSGDSKQLNSIQTSQFHTQSNLKILNILATESITLEVVKRSTDVSFNKLVDKLRLLTVGGNTSLTYNIEHDIFIDHEYKFYSQSDYTSTLLASRHSTLTKRIKEYIEYMDANQIKYYISPYFVNVKDDRNSKIKSFKVESSDDKFCPWLLLVENDLYEYIKKTDKDIIEKIIVRLDAIAFMYIGDCPIASKLYATNVHTGEKYEILREELLESYFITNEYLIWLNNNALKNSEYTKRTYPVFQFPLKSTKISTYHSIQGSTISQNKIEINMDHANMESIYVGFSRVSDYSLINKLYTKQLYSHMLTKILNYFDDDQYYYKIGNTYTDKEFIGKLSTVLNYLNHPNNVNILANLKHNQNLIKESTVKEYIAQFQQINYFEVDDYSKFESMTKRNAKIKKREYDKVTLMLKEKNDEVSSLMILTKFIKKHNKELLKIITPKVLSFEPEPKCFFGPNCFRYIYENYNGVNKLKNIFADFYKQHYPDEYINKLNFIFSDTMQLYPKFKDTGHTFEFKNKYSIDLRGVNKYDIISRKYDARYNQNDVEVEDYFNDDVYNFFNNPKNF</sequence>
<dbReference type="GO" id="GO:0004386">
    <property type="term" value="F:helicase activity"/>
    <property type="evidence" value="ECO:0007669"/>
    <property type="project" value="UniProtKB-KW"/>
</dbReference>
<protein>
    <submittedName>
        <fullName evidence="1">Helicase 2</fullName>
    </submittedName>
</protein>
<dbReference type="KEGG" id="vg:22921819"/>
<evidence type="ECO:0000313" key="1">
    <source>
        <dbReference type="EMBL" id="AJD20165.1"/>
    </source>
</evidence>
<reference evidence="1 2" key="1">
    <citation type="journal article" date="2015" name="J. Virol.">
        <title>The genome of the nucleopolyhedrosis-causing virus from Tipula oleracea sheds new light on the Nudiviridae family.</title>
        <authorList>
            <person name="Bezier A."/>
            <person name="Theze J."/>
            <person name="Gavory F."/>
            <person name="Gaillard J."/>
            <person name="Poulain J."/>
            <person name="Drezen J.M."/>
            <person name="Herniou E.A."/>
        </authorList>
    </citation>
    <scope>NUCLEOTIDE SEQUENCE [LARGE SCALE GENOMIC DNA]</scope>
    <source>
        <strain evidence="1">35</strain>
    </source>
</reference>
<proteinExistence type="predicted"/>
<dbReference type="SUPFAM" id="SSF52540">
    <property type="entry name" value="P-loop containing nucleoside triphosphate hydrolases"/>
    <property type="match status" value="1"/>
</dbReference>
<accession>A0A0B4VFM0</accession>
<dbReference type="RefSeq" id="YP_009116752.1">
    <property type="nucleotide sequence ID" value="NC_026242.1"/>
</dbReference>
<dbReference type="GeneID" id="22921819"/>
<name>A0A0B4VFM0_9VIRU</name>
<keyword evidence="1" id="KW-0547">Nucleotide-binding</keyword>
<dbReference type="EMBL" id="KM610234">
    <property type="protein sequence ID" value="AJD20165.1"/>
    <property type="molecule type" value="Genomic_DNA"/>
</dbReference>
<dbReference type="Proteomes" id="UP000201058">
    <property type="component" value="Segment"/>
</dbReference>
<dbReference type="Gene3D" id="3.40.50.300">
    <property type="entry name" value="P-loop containing nucleotide triphosphate hydrolases"/>
    <property type="match status" value="1"/>
</dbReference>
<keyword evidence="1" id="KW-0067">ATP-binding</keyword>
<dbReference type="InterPro" id="IPR027417">
    <property type="entry name" value="P-loop_NTPase"/>
</dbReference>
<evidence type="ECO:0000313" key="2">
    <source>
        <dbReference type="Proteomes" id="UP000201058"/>
    </source>
</evidence>
<keyword evidence="1" id="KW-0347">Helicase</keyword>
<organism evidence="1 2">
    <name type="scientific">Tipula oleracea nudivirus</name>
    <dbReference type="NCBI Taxonomy" id="1546257"/>
    <lineage>
        <taxon>Viruses</taxon>
        <taxon>Viruses incertae sedis</taxon>
        <taxon>Naldaviricetes</taxon>
        <taxon>Lefavirales</taxon>
        <taxon>Nudiviridae</taxon>
        <taxon>Deltanudivirus</taxon>
        <taxon>Deltanudivirus tipoleraceae</taxon>
    </lineage>
</organism>
<keyword evidence="1" id="KW-0378">Hydrolase</keyword>
<gene>
    <name evidence="1" type="ORF">TONV_105</name>
</gene>
<keyword evidence="2" id="KW-1185">Reference proteome</keyword>